<evidence type="ECO:0000256" key="1">
    <source>
        <dbReference type="SAM" id="Phobius"/>
    </source>
</evidence>
<dbReference type="AlphaFoldDB" id="A0A514Z634"/>
<reference evidence="2 3" key="1">
    <citation type="submission" date="2019-07" db="EMBL/GenBank/DDBJ databases">
        <title>Genome sequencing of KACC 19320.</title>
        <authorList>
            <person name="Heo J."/>
            <person name="Kim S.-J."/>
            <person name="Kim J.-S."/>
            <person name="Hong S.-B."/>
            <person name="Kwon S.-W."/>
        </authorList>
    </citation>
    <scope>NUCLEOTIDE SEQUENCE [LARGE SCALE GENOMIC DNA]</scope>
    <source>
        <strain evidence="2 3">KACC 19320</strain>
    </source>
</reference>
<keyword evidence="1" id="KW-0812">Transmembrane</keyword>
<dbReference type="NCBIfam" id="NF041013">
    <property type="entry name" value="T4P_ComGE"/>
    <property type="match status" value="1"/>
</dbReference>
<organism evidence="2 3">
    <name type="scientific">Lactococcus protaetiae</name>
    <dbReference type="NCBI Taxonomy" id="2592653"/>
    <lineage>
        <taxon>Bacteria</taxon>
        <taxon>Bacillati</taxon>
        <taxon>Bacillota</taxon>
        <taxon>Bacilli</taxon>
        <taxon>Lactobacillales</taxon>
        <taxon>Streptococcaceae</taxon>
        <taxon>Lactococcus</taxon>
    </lineage>
</organism>
<dbReference type="EMBL" id="CP041356">
    <property type="protein sequence ID" value="QDK70050.1"/>
    <property type="molecule type" value="Genomic_DNA"/>
</dbReference>
<protein>
    <recommendedName>
        <fullName evidence="4">Competence protein ComGE</fullName>
    </recommendedName>
</protein>
<accession>A0A514Z634</accession>
<dbReference type="Proteomes" id="UP000315128">
    <property type="component" value="Chromosome"/>
</dbReference>
<dbReference type="OrthoDB" id="2223452at2"/>
<name>A0A514Z634_9LACT</name>
<evidence type="ECO:0000313" key="3">
    <source>
        <dbReference type="Proteomes" id="UP000315128"/>
    </source>
</evidence>
<sequence length="98" mass="10939">MENLKKRSVKAYLLLESLITLALLSVLVSVVLTEVVNVRQQLTEINQQIEDLNVAKMATDSNLSKLSVNGAAIKITKDDKRTVVINHGKELLRLEIKN</sequence>
<dbReference type="KEGG" id="lack:FLP15_01225"/>
<keyword evidence="3" id="KW-1185">Reference proteome</keyword>
<dbReference type="Pfam" id="PF11773">
    <property type="entry name" value="ComGE"/>
    <property type="match status" value="1"/>
</dbReference>
<dbReference type="InterPro" id="IPR021749">
    <property type="entry name" value="ComGE"/>
</dbReference>
<dbReference type="RefSeq" id="WP_142765690.1">
    <property type="nucleotide sequence ID" value="NZ_CP041356.1"/>
</dbReference>
<evidence type="ECO:0008006" key="4">
    <source>
        <dbReference type="Google" id="ProtNLM"/>
    </source>
</evidence>
<feature type="transmembrane region" description="Helical" evidence="1">
    <location>
        <begin position="12"/>
        <end position="32"/>
    </location>
</feature>
<gene>
    <name evidence="2" type="ORF">FLP15_01225</name>
</gene>
<proteinExistence type="predicted"/>
<keyword evidence="1" id="KW-0472">Membrane</keyword>
<dbReference type="InterPro" id="IPR053468">
    <property type="entry name" value="ComGE-like"/>
</dbReference>
<keyword evidence="1" id="KW-1133">Transmembrane helix</keyword>
<evidence type="ECO:0000313" key="2">
    <source>
        <dbReference type="EMBL" id="QDK70050.1"/>
    </source>
</evidence>